<sequence>MAFTKREIGGKLWVERWLDAAAEIVSKEVVSGGKGIECDALPDDENDANASTRDCFDTVVDEDVYGDQTSTSTSTRAKTDISWSGHRSIPTDIFGQMMFVSGETAEPSAETTTLIEEIVRQQVIEMLSRSTALAARRGVRSISTDDLIFLIRHDKAKVSRLKTFLSWKDVRKNVKDSDDKGGGDAADFGAGDDPLAGAGVAGPTDVAAKPKNKRAKVGLPWDLNNLYSVQVPEREDEEDEEEEEQNYATLQRLANADERTKHMTREEYVFWSDCRQASFTFRKAKRFREWAGFGIVTDFRPNDDIVDILGFLTFEIVQTLTEEALKVKEQEDRGRKGRGASDDGEKTKKRKRETGLFDPPEEGRTPIEPRHIHEAYRKLQAIPNKSIAVLLRGGRAPMRTPLRLVRYFFHF</sequence>
<evidence type="ECO:0000256" key="6">
    <source>
        <dbReference type="ARBA" id="ARBA00061274"/>
    </source>
</evidence>
<keyword evidence="3" id="KW-0010">Activator</keyword>
<dbReference type="GO" id="GO:0003712">
    <property type="term" value="F:transcription coregulator activity"/>
    <property type="evidence" value="ECO:0007669"/>
    <property type="project" value="TreeGrafter"/>
</dbReference>
<dbReference type="FunFam" id="1.10.20.10:FF:000023">
    <property type="entry name" value="transcription initiation protein SPT3 homolog"/>
    <property type="match status" value="1"/>
</dbReference>
<dbReference type="GO" id="GO:0046982">
    <property type="term" value="F:protein heterodimerization activity"/>
    <property type="evidence" value="ECO:0007669"/>
    <property type="project" value="InterPro"/>
</dbReference>
<dbReference type="GO" id="GO:0005634">
    <property type="term" value="C:nucleus"/>
    <property type="evidence" value="ECO:0007669"/>
    <property type="project" value="UniProtKB-SubCell"/>
</dbReference>
<name>A0A0H1BDF5_9EURO</name>
<keyword evidence="4" id="KW-0804">Transcription</keyword>
<dbReference type="SUPFAM" id="SSF47113">
    <property type="entry name" value="Histone-fold"/>
    <property type="match status" value="2"/>
</dbReference>
<organism evidence="8 9">
    <name type="scientific">Blastomyces silverae</name>
    <dbReference type="NCBI Taxonomy" id="2060906"/>
    <lineage>
        <taxon>Eukaryota</taxon>
        <taxon>Fungi</taxon>
        <taxon>Dikarya</taxon>
        <taxon>Ascomycota</taxon>
        <taxon>Pezizomycotina</taxon>
        <taxon>Eurotiomycetes</taxon>
        <taxon>Eurotiomycetidae</taxon>
        <taxon>Onygenales</taxon>
        <taxon>Ajellomycetaceae</taxon>
        <taxon>Blastomyces</taxon>
    </lineage>
</organism>
<dbReference type="PANTHER" id="PTHR11380:SF16">
    <property type="entry name" value="TRANSCRIPTION INITIATION PROTEIN SPT3 HOMOLOG"/>
    <property type="match status" value="1"/>
</dbReference>
<feature type="region of interest" description="Disordered" evidence="7">
    <location>
        <begin position="328"/>
        <end position="367"/>
    </location>
</feature>
<evidence type="ECO:0000256" key="3">
    <source>
        <dbReference type="ARBA" id="ARBA00023159"/>
    </source>
</evidence>
<evidence type="ECO:0000313" key="8">
    <source>
        <dbReference type="EMBL" id="KLJ09345.1"/>
    </source>
</evidence>
<comment type="caution">
    <text evidence="8">The sequence shown here is derived from an EMBL/GenBank/DDBJ whole genome shotgun (WGS) entry which is preliminary data.</text>
</comment>
<accession>A0A0H1BDF5</accession>
<dbReference type="PANTHER" id="PTHR11380">
    <property type="entry name" value="TRANSCRIPTION INITIATION FACTOR TFIID/SUPT3-RELATED"/>
    <property type="match status" value="1"/>
</dbReference>
<feature type="compositionally biased region" description="Basic and acidic residues" evidence="7">
    <location>
        <begin position="328"/>
        <end position="346"/>
    </location>
</feature>
<dbReference type="OrthoDB" id="66982at2759"/>
<comment type="subcellular location">
    <subcellularLocation>
        <location evidence="1">Nucleus</location>
    </subcellularLocation>
</comment>
<evidence type="ECO:0000256" key="7">
    <source>
        <dbReference type="SAM" id="MobiDB-lite"/>
    </source>
</evidence>
<gene>
    <name evidence="8" type="ORF">EMPG_15208</name>
</gene>
<evidence type="ECO:0000256" key="5">
    <source>
        <dbReference type="ARBA" id="ARBA00023242"/>
    </source>
</evidence>
<evidence type="ECO:0000256" key="4">
    <source>
        <dbReference type="ARBA" id="ARBA00023163"/>
    </source>
</evidence>
<reference evidence="9" key="1">
    <citation type="journal article" date="2015" name="PLoS Genet.">
        <title>The dynamic genome and transcriptome of the human fungal pathogen Blastomyces and close relative Emmonsia.</title>
        <authorList>
            <person name="Munoz J.F."/>
            <person name="Gauthier G.M."/>
            <person name="Desjardins C.A."/>
            <person name="Gallo J.E."/>
            <person name="Holder J."/>
            <person name="Sullivan T.D."/>
            <person name="Marty A.J."/>
            <person name="Carmen J.C."/>
            <person name="Chen Z."/>
            <person name="Ding L."/>
            <person name="Gujja S."/>
            <person name="Magrini V."/>
            <person name="Misas E."/>
            <person name="Mitreva M."/>
            <person name="Priest M."/>
            <person name="Saif S."/>
            <person name="Whiston E.A."/>
            <person name="Young S."/>
            <person name="Zeng Q."/>
            <person name="Goldman W.E."/>
            <person name="Mardis E.R."/>
            <person name="Taylor J.W."/>
            <person name="McEwen J.G."/>
            <person name="Clay O.K."/>
            <person name="Klein B.S."/>
            <person name="Cuomo C.A."/>
        </authorList>
    </citation>
    <scope>NUCLEOTIDE SEQUENCE [LARGE SCALE GENOMIC DNA]</scope>
    <source>
        <strain evidence="9">UAMH 139</strain>
    </source>
</reference>
<evidence type="ECO:0000313" key="9">
    <source>
        <dbReference type="Proteomes" id="UP000053573"/>
    </source>
</evidence>
<evidence type="ECO:0000256" key="2">
    <source>
        <dbReference type="ARBA" id="ARBA00023015"/>
    </source>
</evidence>
<protein>
    <submittedName>
        <fullName evidence="8">Transcription initiation protein SPT3</fullName>
    </submittedName>
</protein>
<comment type="similarity">
    <text evidence="6">Belongs to the SPT3 family.</text>
</comment>
<dbReference type="Proteomes" id="UP000053573">
    <property type="component" value="Unassembled WGS sequence"/>
</dbReference>
<dbReference type="EMBL" id="LDEV01002359">
    <property type="protein sequence ID" value="KLJ09345.1"/>
    <property type="molecule type" value="Genomic_DNA"/>
</dbReference>
<dbReference type="GO" id="GO:0000124">
    <property type="term" value="C:SAGA complex"/>
    <property type="evidence" value="ECO:0007669"/>
    <property type="project" value="UniProtKB-ARBA"/>
</dbReference>
<keyword evidence="2" id="KW-0805">Transcription regulation</keyword>
<dbReference type="GO" id="GO:0006357">
    <property type="term" value="P:regulation of transcription by RNA polymerase II"/>
    <property type="evidence" value="ECO:0007669"/>
    <property type="project" value="UniProtKB-ARBA"/>
</dbReference>
<keyword evidence="9" id="KW-1185">Reference proteome</keyword>
<dbReference type="InterPro" id="IPR009072">
    <property type="entry name" value="Histone-fold"/>
</dbReference>
<proteinExistence type="inferred from homology"/>
<dbReference type="Gene3D" id="1.10.20.10">
    <property type="entry name" value="Histone, subunit A"/>
    <property type="match status" value="1"/>
</dbReference>
<dbReference type="GO" id="GO:0006366">
    <property type="term" value="P:transcription by RNA polymerase II"/>
    <property type="evidence" value="ECO:0007669"/>
    <property type="project" value="InterPro"/>
</dbReference>
<dbReference type="InterPro" id="IPR003195">
    <property type="entry name" value="TFIID_TAF13"/>
</dbReference>
<evidence type="ECO:0000256" key="1">
    <source>
        <dbReference type="ARBA" id="ARBA00004123"/>
    </source>
</evidence>
<dbReference type="STRING" id="2060906.A0A0H1BDF5"/>
<dbReference type="Pfam" id="PF02269">
    <property type="entry name" value="TFIID-18kDa"/>
    <property type="match status" value="1"/>
</dbReference>
<keyword evidence="5" id="KW-0539">Nucleus</keyword>
<dbReference type="CDD" id="cd22926">
    <property type="entry name" value="HFD_SPT3"/>
    <property type="match status" value="1"/>
</dbReference>
<dbReference type="AlphaFoldDB" id="A0A0H1BDF5"/>